<reference evidence="2 3" key="1">
    <citation type="journal article" date="2016" name="Nat. Commun.">
        <title>Thousands of microbial genomes shed light on interconnected biogeochemical processes in an aquifer system.</title>
        <authorList>
            <person name="Anantharaman K."/>
            <person name="Brown C.T."/>
            <person name="Hug L.A."/>
            <person name="Sharon I."/>
            <person name="Castelle C.J."/>
            <person name="Probst A.J."/>
            <person name="Thomas B.C."/>
            <person name="Singh A."/>
            <person name="Wilkins M.J."/>
            <person name="Karaoz U."/>
            <person name="Brodie E.L."/>
            <person name="Williams K.H."/>
            <person name="Hubbard S.S."/>
            <person name="Banfield J.F."/>
        </authorList>
    </citation>
    <scope>NUCLEOTIDE SEQUENCE [LARGE SCALE GENOMIC DNA]</scope>
</reference>
<dbReference type="AlphaFoldDB" id="A0A1F6MQ95"/>
<proteinExistence type="predicted"/>
<evidence type="ECO:0000313" key="3">
    <source>
        <dbReference type="Proteomes" id="UP000177457"/>
    </source>
</evidence>
<dbReference type="InterPro" id="IPR013783">
    <property type="entry name" value="Ig-like_fold"/>
</dbReference>
<dbReference type="InterPro" id="IPR013693">
    <property type="entry name" value="SpoIID/LytB_N"/>
</dbReference>
<dbReference type="STRING" id="1798683.A3C90_02105"/>
<gene>
    <name evidence="2" type="ORF">A3C90_02105</name>
</gene>
<comment type="caution">
    <text evidence="2">The sequence shown here is derived from an EMBL/GenBank/DDBJ whole genome shotgun (WGS) entry which is preliminary data.</text>
</comment>
<feature type="domain" description="Sporulation stage II protein D amidase enhancer LytB N-terminal" evidence="1">
    <location>
        <begin position="463"/>
        <end position="550"/>
    </location>
</feature>
<organism evidence="2 3">
    <name type="scientific">Candidatus Magasanikbacteria bacterium RIFCSPHIGHO2_02_FULL_51_14</name>
    <dbReference type="NCBI Taxonomy" id="1798683"/>
    <lineage>
        <taxon>Bacteria</taxon>
        <taxon>Candidatus Magasanikiibacteriota</taxon>
    </lineage>
</organism>
<sequence>MQQRKLTFFLFIVIVGFFANGRVVFAADPKPTIRDDSYAAKYISQSEADPITMEAGSYKLITIKFKNVGTATWQNETSPPAGEAGRYISAYTMEPRDRNSVFFGKGGWNSPKQIGRMVGTIQPGEIGEYGVPLYAPATPGEYTEQFYLAAENWTWIKNGYFYLKINVVAPPKNVAAESETGNSKLETGNTETGNSEIDADGAYAANRFILSPKAVTAAGGERVKVIVGFQNTGTATWKQYSLKANEPTALASVEQLTFADESWRDSALVLEKGVVVAPQSIVREDLYFRAPTKQGTYTADFAFVADDKTVAIASVPVTVTSDAPTHVEESSGATQPTPRLAEEPRIRVGLWQPTENTVQFVSYEDEYDVYAGKVKQGTLSRTKIGILRYTDPPAGETGGIYSYKGDGLDFTSAEYIRLAPATNPRAVFTMHNWERLVSWKGPLNFNAYRGALELRIGQINPTLWAVNDLLLEDYMKGVAENSNGSPTEYLKAQAVAQRSYAYYTIQSDKYGIFDVVATTGDQLYLGYNSETLMPNFVAATEATRGYMATYDVDANPATPNDVVITPYFANTDGRTRSWTEVWGGSHKPWLISVKAEYDNGRRLYGHGVGMSQLDASARAKAEGLTWDALVKYYYTGVEVERMYQ</sequence>
<dbReference type="Gene3D" id="2.60.40.10">
    <property type="entry name" value="Immunoglobulins"/>
    <property type="match status" value="2"/>
</dbReference>
<dbReference type="EMBL" id="MFQE01000012">
    <property type="protein sequence ID" value="OGH73844.1"/>
    <property type="molecule type" value="Genomic_DNA"/>
</dbReference>
<name>A0A1F6MQ95_9BACT</name>
<dbReference type="Proteomes" id="UP000177457">
    <property type="component" value="Unassembled WGS sequence"/>
</dbReference>
<protein>
    <recommendedName>
        <fullName evidence="1">Sporulation stage II protein D amidase enhancer LytB N-terminal domain-containing protein</fullName>
    </recommendedName>
</protein>
<evidence type="ECO:0000313" key="2">
    <source>
        <dbReference type="EMBL" id="OGH73844.1"/>
    </source>
</evidence>
<accession>A0A1F6MQ95</accession>
<evidence type="ECO:0000259" key="1">
    <source>
        <dbReference type="Pfam" id="PF08486"/>
    </source>
</evidence>
<dbReference type="Pfam" id="PF08486">
    <property type="entry name" value="SpoIID"/>
    <property type="match status" value="1"/>
</dbReference>